<dbReference type="Pfam" id="PF02686">
    <property type="entry name" value="GatC"/>
    <property type="match status" value="1"/>
</dbReference>
<accession>A0A4Y7TPD2</accession>
<name>A0A4Y7TPD2_COPMI</name>
<proteinExistence type="predicted"/>
<gene>
    <name evidence="1" type="ORF">FA13DRAFT_1788028</name>
</gene>
<evidence type="ECO:0000313" key="1">
    <source>
        <dbReference type="EMBL" id="TEB35379.1"/>
    </source>
</evidence>
<dbReference type="InterPro" id="IPR036113">
    <property type="entry name" value="Asp/Glu-ADT_sf_sub_c"/>
</dbReference>
<organism evidence="1 2">
    <name type="scientific">Coprinellus micaceus</name>
    <name type="common">Glistening ink-cap mushroom</name>
    <name type="synonym">Coprinus micaceus</name>
    <dbReference type="NCBI Taxonomy" id="71717"/>
    <lineage>
        <taxon>Eukaryota</taxon>
        <taxon>Fungi</taxon>
        <taxon>Dikarya</taxon>
        <taxon>Basidiomycota</taxon>
        <taxon>Agaricomycotina</taxon>
        <taxon>Agaricomycetes</taxon>
        <taxon>Agaricomycetidae</taxon>
        <taxon>Agaricales</taxon>
        <taxon>Agaricineae</taxon>
        <taxon>Psathyrellaceae</taxon>
        <taxon>Coprinellus</taxon>
    </lineage>
</organism>
<reference evidence="1 2" key="1">
    <citation type="journal article" date="2019" name="Nat. Ecol. Evol.">
        <title>Megaphylogeny resolves global patterns of mushroom evolution.</title>
        <authorList>
            <person name="Varga T."/>
            <person name="Krizsan K."/>
            <person name="Foldi C."/>
            <person name="Dima B."/>
            <person name="Sanchez-Garcia M."/>
            <person name="Sanchez-Ramirez S."/>
            <person name="Szollosi G.J."/>
            <person name="Szarkandi J.G."/>
            <person name="Papp V."/>
            <person name="Albert L."/>
            <person name="Andreopoulos W."/>
            <person name="Angelini C."/>
            <person name="Antonin V."/>
            <person name="Barry K.W."/>
            <person name="Bougher N.L."/>
            <person name="Buchanan P."/>
            <person name="Buyck B."/>
            <person name="Bense V."/>
            <person name="Catcheside P."/>
            <person name="Chovatia M."/>
            <person name="Cooper J."/>
            <person name="Damon W."/>
            <person name="Desjardin D."/>
            <person name="Finy P."/>
            <person name="Geml J."/>
            <person name="Haridas S."/>
            <person name="Hughes K."/>
            <person name="Justo A."/>
            <person name="Karasinski D."/>
            <person name="Kautmanova I."/>
            <person name="Kiss B."/>
            <person name="Kocsube S."/>
            <person name="Kotiranta H."/>
            <person name="LaButti K.M."/>
            <person name="Lechner B.E."/>
            <person name="Liimatainen K."/>
            <person name="Lipzen A."/>
            <person name="Lukacs Z."/>
            <person name="Mihaltcheva S."/>
            <person name="Morgado L.N."/>
            <person name="Niskanen T."/>
            <person name="Noordeloos M.E."/>
            <person name="Ohm R.A."/>
            <person name="Ortiz-Santana B."/>
            <person name="Ovrebo C."/>
            <person name="Racz N."/>
            <person name="Riley R."/>
            <person name="Savchenko A."/>
            <person name="Shiryaev A."/>
            <person name="Soop K."/>
            <person name="Spirin V."/>
            <person name="Szebenyi C."/>
            <person name="Tomsovsky M."/>
            <person name="Tulloss R.E."/>
            <person name="Uehling J."/>
            <person name="Grigoriev I.V."/>
            <person name="Vagvolgyi C."/>
            <person name="Papp T."/>
            <person name="Martin F.M."/>
            <person name="Miettinen O."/>
            <person name="Hibbett D.S."/>
            <person name="Nagy L.G."/>
        </authorList>
    </citation>
    <scope>NUCLEOTIDE SEQUENCE [LARGE SCALE GENOMIC DNA]</scope>
    <source>
        <strain evidence="1 2">FP101781</strain>
    </source>
</reference>
<protein>
    <submittedName>
        <fullName evidence="1">Uncharacterized protein</fullName>
    </submittedName>
</protein>
<evidence type="ECO:0000313" key="2">
    <source>
        <dbReference type="Proteomes" id="UP000298030"/>
    </source>
</evidence>
<comment type="caution">
    <text evidence="1">The sequence shown here is derived from an EMBL/GenBank/DDBJ whole genome shotgun (WGS) entry which is preliminary data.</text>
</comment>
<dbReference type="AlphaFoldDB" id="A0A4Y7TPD2"/>
<keyword evidence="2" id="KW-1185">Reference proteome</keyword>
<dbReference type="InterPro" id="IPR003837">
    <property type="entry name" value="GatC"/>
</dbReference>
<dbReference type="EMBL" id="QPFP01000007">
    <property type="protein sequence ID" value="TEB35379.1"/>
    <property type="molecule type" value="Genomic_DNA"/>
</dbReference>
<sequence>MVDSLGMPLKPTWSVHELLSSYPSPKLPAETLKKLYTLSALVPPAEGTPEHAKITRELEEMIRLVEAVRLVDTEGVTVAGRGEIEDMDRKHFGNPEEVREDGYGQELLKHAARTVDGYYVVEADRTRRSTTSS</sequence>
<dbReference type="SUPFAM" id="SSF141000">
    <property type="entry name" value="Glu-tRNAGln amidotransferase C subunit"/>
    <property type="match status" value="1"/>
</dbReference>
<dbReference type="OrthoDB" id="5522061at2759"/>
<dbReference type="Proteomes" id="UP000298030">
    <property type="component" value="Unassembled WGS sequence"/>
</dbReference>
<dbReference type="GO" id="GO:0006450">
    <property type="term" value="P:regulation of translational fidelity"/>
    <property type="evidence" value="ECO:0007669"/>
    <property type="project" value="InterPro"/>
</dbReference>